<dbReference type="OrthoDB" id="989654at2759"/>
<dbReference type="EMBL" id="JAIQCV010000004">
    <property type="protein sequence ID" value="KAH1106991.1"/>
    <property type="molecule type" value="Genomic_DNA"/>
</dbReference>
<accession>A0A9D3W103</accession>
<reference evidence="1 2" key="1">
    <citation type="journal article" date="2021" name="Plant Biotechnol. J.">
        <title>Multi-omics assisted identification of the key and species-specific regulatory components of drought-tolerant mechanisms in Gossypium stocksii.</title>
        <authorList>
            <person name="Yu D."/>
            <person name="Ke L."/>
            <person name="Zhang D."/>
            <person name="Wu Y."/>
            <person name="Sun Y."/>
            <person name="Mei J."/>
            <person name="Sun J."/>
            <person name="Sun Y."/>
        </authorList>
    </citation>
    <scope>NUCLEOTIDE SEQUENCE [LARGE SCALE GENOMIC DNA]</scope>
    <source>
        <strain evidence="2">cv. E1</strain>
        <tissue evidence="1">Leaf</tissue>
    </source>
</reference>
<gene>
    <name evidence="1" type="ORF">J1N35_010759</name>
</gene>
<keyword evidence="2" id="KW-1185">Reference proteome</keyword>
<sequence length="170" mass="18581">MEGMTIQNKEFDRITKKTKAKDNINDLLGIQTGSSKDLDTILKAQLRSGNDDTLHAGEGSKLGHGDVRLKQKELGKRLLQDVGPNDLNFGSVANNYFNFLEHVSALSAAGTIALGLEQPMHANNFDGVKVHFNLTFEGPDEVYVQLAKSIVDLGKAVLVPDFLTYPKSII</sequence>
<proteinExistence type="predicted"/>
<name>A0A9D3W103_9ROSI</name>
<protein>
    <submittedName>
        <fullName evidence="1">Uncharacterized protein</fullName>
    </submittedName>
</protein>
<dbReference type="Proteomes" id="UP000828251">
    <property type="component" value="Unassembled WGS sequence"/>
</dbReference>
<comment type="caution">
    <text evidence="1">The sequence shown here is derived from an EMBL/GenBank/DDBJ whole genome shotgun (WGS) entry which is preliminary data.</text>
</comment>
<evidence type="ECO:0000313" key="1">
    <source>
        <dbReference type="EMBL" id="KAH1106991.1"/>
    </source>
</evidence>
<evidence type="ECO:0000313" key="2">
    <source>
        <dbReference type="Proteomes" id="UP000828251"/>
    </source>
</evidence>
<dbReference type="AlphaFoldDB" id="A0A9D3W103"/>
<organism evidence="1 2">
    <name type="scientific">Gossypium stocksii</name>
    <dbReference type="NCBI Taxonomy" id="47602"/>
    <lineage>
        <taxon>Eukaryota</taxon>
        <taxon>Viridiplantae</taxon>
        <taxon>Streptophyta</taxon>
        <taxon>Embryophyta</taxon>
        <taxon>Tracheophyta</taxon>
        <taxon>Spermatophyta</taxon>
        <taxon>Magnoliopsida</taxon>
        <taxon>eudicotyledons</taxon>
        <taxon>Gunneridae</taxon>
        <taxon>Pentapetalae</taxon>
        <taxon>rosids</taxon>
        <taxon>malvids</taxon>
        <taxon>Malvales</taxon>
        <taxon>Malvaceae</taxon>
        <taxon>Malvoideae</taxon>
        <taxon>Gossypium</taxon>
    </lineage>
</organism>